<dbReference type="EMBL" id="JBHUDZ010000018">
    <property type="protein sequence ID" value="MFD1606019.1"/>
    <property type="molecule type" value="Genomic_DNA"/>
</dbReference>
<accession>A0ABW4HMF5</accession>
<sequence length="237" mass="26764">MKLKLGLFLTAVLMLFLSADVYDKSSFLTYVVDTKKQDLKLYWKNEKEERFGSILNLKNLTENKNKVLDFAMNAGMYNKDSAPQGLYIENKKTLSPLDMGTGAGNFYLKPNGVFYLTNNNVPKICKTEDFKDDGKILYATQSGPMLIIDGKIHSEFKEGSANLNIRNGVGILPDGKVVFVLSKKEINFYDFANYFKELGCKNALYLDGFVSRAYVPSKNWTQTDGNFGVLFAVTRKK</sequence>
<reference evidence="4" key="1">
    <citation type="journal article" date="2019" name="Int. J. Syst. Evol. Microbiol.">
        <title>The Global Catalogue of Microorganisms (GCM) 10K type strain sequencing project: providing services to taxonomists for standard genome sequencing and annotation.</title>
        <authorList>
            <consortium name="The Broad Institute Genomics Platform"/>
            <consortium name="The Broad Institute Genome Sequencing Center for Infectious Disease"/>
            <person name="Wu L."/>
            <person name="Ma J."/>
        </authorList>
    </citation>
    <scope>NUCLEOTIDE SEQUENCE [LARGE SCALE GENOMIC DNA]</scope>
    <source>
        <strain evidence="4">CCUG 70865</strain>
    </source>
</reference>
<protein>
    <submittedName>
        <fullName evidence="3">Phosphodiester glycosidase family protein</fullName>
    </submittedName>
</protein>
<comment type="caution">
    <text evidence="3">The sequence shown here is derived from an EMBL/GenBank/DDBJ whole genome shotgun (WGS) entry which is preliminary data.</text>
</comment>
<feature type="signal peptide" evidence="1">
    <location>
        <begin position="1"/>
        <end position="19"/>
    </location>
</feature>
<evidence type="ECO:0000313" key="3">
    <source>
        <dbReference type="EMBL" id="MFD1606019.1"/>
    </source>
</evidence>
<name>A0ABW4HMF5_9FLAO</name>
<gene>
    <name evidence="3" type="ORF">ACFSC2_24990</name>
</gene>
<keyword evidence="3" id="KW-0378">Hydrolase</keyword>
<evidence type="ECO:0000256" key="1">
    <source>
        <dbReference type="SAM" id="SignalP"/>
    </source>
</evidence>
<keyword evidence="1" id="KW-0732">Signal</keyword>
<keyword evidence="4" id="KW-1185">Reference proteome</keyword>
<feature type="chain" id="PRO_5045575999" evidence="1">
    <location>
        <begin position="20"/>
        <end position="237"/>
    </location>
</feature>
<dbReference type="GO" id="GO:0016798">
    <property type="term" value="F:hydrolase activity, acting on glycosyl bonds"/>
    <property type="evidence" value="ECO:0007669"/>
    <property type="project" value="UniProtKB-KW"/>
</dbReference>
<organism evidence="3 4">
    <name type="scientific">Flavobacterium artemisiae</name>
    <dbReference type="NCBI Taxonomy" id="2126556"/>
    <lineage>
        <taxon>Bacteria</taxon>
        <taxon>Pseudomonadati</taxon>
        <taxon>Bacteroidota</taxon>
        <taxon>Flavobacteriia</taxon>
        <taxon>Flavobacteriales</taxon>
        <taxon>Flavobacteriaceae</taxon>
        <taxon>Flavobacterium</taxon>
    </lineage>
</organism>
<dbReference type="Proteomes" id="UP001597138">
    <property type="component" value="Unassembled WGS sequence"/>
</dbReference>
<dbReference type="InterPro" id="IPR018711">
    <property type="entry name" value="NAGPA"/>
</dbReference>
<keyword evidence="3" id="KW-0326">Glycosidase</keyword>
<dbReference type="RefSeq" id="WP_379813834.1">
    <property type="nucleotide sequence ID" value="NZ_JBHUDZ010000018.1"/>
</dbReference>
<evidence type="ECO:0000259" key="2">
    <source>
        <dbReference type="Pfam" id="PF09992"/>
    </source>
</evidence>
<dbReference type="Pfam" id="PF09992">
    <property type="entry name" value="NAGPA"/>
    <property type="match status" value="1"/>
</dbReference>
<feature type="domain" description="Phosphodiester glycosidase" evidence="2">
    <location>
        <begin position="70"/>
        <end position="216"/>
    </location>
</feature>
<proteinExistence type="predicted"/>
<evidence type="ECO:0000313" key="4">
    <source>
        <dbReference type="Proteomes" id="UP001597138"/>
    </source>
</evidence>